<evidence type="ECO:0000256" key="1">
    <source>
        <dbReference type="SAM" id="Phobius"/>
    </source>
</evidence>
<evidence type="ECO:0008006" key="4">
    <source>
        <dbReference type="Google" id="ProtNLM"/>
    </source>
</evidence>
<keyword evidence="1" id="KW-0472">Membrane</keyword>
<organism evidence="2 3">
    <name type="scientific">Mycolicibacterium frederiksbergense</name>
    <dbReference type="NCBI Taxonomy" id="117567"/>
    <lineage>
        <taxon>Bacteria</taxon>
        <taxon>Bacillati</taxon>
        <taxon>Actinomycetota</taxon>
        <taxon>Actinomycetes</taxon>
        <taxon>Mycobacteriales</taxon>
        <taxon>Mycobacteriaceae</taxon>
        <taxon>Mycolicibacterium</taxon>
    </lineage>
</organism>
<dbReference type="EMBL" id="CP038799">
    <property type="protein sequence ID" value="QIV84281.1"/>
    <property type="molecule type" value="Genomic_DNA"/>
</dbReference>
<dbReference type="Proteomes" id="UP000501849">
    <property type="component" value="Chromosome"/>
</dbReference>
<proteinExistence type="predicted"/>
<gene>
    <name evidence="2" type="ORF">EXE63_27950</name>
</gene>
<keyword evidence="1" id="KW-1133">Transmembrane helix</keyword>
<protein>
    <recommendedName>
        <fullName evidence="4">DUF998 domain-containing protein</fullName>
    </recommendedName>
</protein>
<keyword evidence="3" id="KW-1185">Reference proteome</keyword>
<feature type="transmembrane region" description="Helical" evidence="1">
    <location>
        <begin position="77"/>
        <end position="101"/>
    </location>
</feature>
<keyword evidence="1" id="KW-0812">Transmembrane</keyword>
<evidence type="ECO:0000313" key="3">
    <source>
        <dbReference type="Proteomes" id="UP000501849"/>
    </source>
</evidence>
<reference evidence="2 3" key="1">
    <citation type="submission" date="2019-04" db="EMBL/GenBank/DDBJ databases">
        <title>Draft, Whole-Genome Sequence of the Anthracene-degrading Mycobacterium frederiksbergense LB501T, Isolated from a Polycyclic Aromatic Hydrocarbon (PAH)-Contaminated Soil.</title>
        <authorList>
            <person name="Augelletti F."/>
        </authorList>
    </citation>
    <scope>NUCLEOTIDE SEQUENCE [LARGE SCALE GENOMIC DNA]</scope>
    <source>
        <strain evidence="2 3">LB 501T</strain>
    </source>
</reference>
<evidence type="ECO:0000313" key="2">
    <source>
        <dbReference type="EMBL" id="QIV84281.1"/>
    </source>
</evidence>
<dbReference type="RefSeq" id="WP_168144621.1">
    <property type="nucleotide sequence ID" value="NZ_CP038799.1"/>
</dbReference>
<dbReference type="AlphaFoldDB" id="A0A6H0SCH4"/>
<accession>A0A6H0SCH4</accession>
<name>A0A6H0SCH4_9MYCO</name>
<feature type="transmembrane region" description="Helical" evidence="1">
    <location>
        <begin position="46"/>
        <end position="65"/>
    </location>
</feature>
<dbReference type="KEGG" id="mfre:EXE63_27950"/>
<sequence>MKTVGTIICLLGAGAAIWLAFTTSMDVSMAGFPDGHVTDYGAAVDTPLQVVMWAAVGFAILFLGLTFSPVRSRSGAIGLPVAVLAFVAVALVAKVGVPWYYGTHLGLDNGAGG</sequence>